<dbReference type="PANTHER" id="PTHR24347">
    <property type="entry name" value="SERINE/THREONINE-PROTEIN KINASE"/>
    <property type="match status" value="1"/>
</dbReference>
<dbReference type="Gene3D" id="1.10.510.10">
    <property type="entry name" value="Transferase(Phosphotransferase) domain 1"/>
    <property type="match status" value="1"/>
</dbReference>
<keyword evidence="3" id="KW-1185">Reference proteome</keyword>
<gene>
    <name evidence="2" type="ORF">N7G274_008746</name>
</gene>
<accession>A0ABR3ZXL3</accession>
<dbReference type="InterPro" id="IPR000719">
    <property type="entry name" value="Prot_kinase_dom"/>
</dbReference>
<dbReference type="Proteomes" id="UP001590950">
    <property type="component" value="Unassembled WGS sequence"/>
</dbReference>
<dbReference type="SUPFAM" id="SSF56112">
    <property type="entry name" value="Protein kinase-like (PK-like)"/>
    <property type="match status" value="1"/>
</dbReference>
<evidence type="ECO:0000259" key="1">
    <source>
        <dbReference type="PROSITE" id="PS50011"/>
    </source>
</evidence>
<protein>
    <recommendedName>
        <fullName evidence="1">Protein kinase domain-containing protein</fullName>
    </recommendedName>
</protein>
<name>A0ABR3ZXL3_9LECA</name>
<dbReference type="EMBL" id="JBEFKJ010000032">
    <property type="protein sequence ID" value="KAL2038407.1"/>
    <property type="molecule type" value="Genomic_DNA"/>
</dbReference>
<evidence type="ECO:0000313" key="2">
    <source>
        <dbReference type="EMBL" id="KAL2038407.1"/>
    </source>
</evidence>
<feature type="domain" description="Protein kinase" evidence="1">
    <location>
        <begin position="1"/>
        <end position="83"/>
    </location>
</feature>
<sequence length="214" mass="24323">MWAVGATTTALFFARPPFTVYEDPGFTEDEILKNGVKYQLDFLDRNAFWQQIDHRSRDFTKKLLVLDENKRMNVAQALAHPCFTDREQKELLKENYQQAVKGWTPRDPLLDYEEDLGKTTADRRSKTDVVFNIGVAALADNCAVSIDASISDASVPCSSLSTVGRRESECKDWSLFSHDTGFSFHQGSTRQKRGRKQRKLFRPTECKGLSISTS</sequence>
<organism evidence="2 3">
    <name type="scientific">Stereocaulon virgatum</name>
    <dbReference type="NCBI Taxonomy" id="373712"/>
    <lineage>
        <taxon>Eukaryota</taxon>
        <taxon>Fungi</taxon>
        <taxon>Dikarya</taxon>
        <taxon>Ascomycota</taxon>
        <taxon>Pezizomycotina</taxon>
        <taxon>Lecanoromycetes</taxon>
        <taxon>OSLEUM clade</taxon>
        <taxon>Lecanoromycetidae</taxon>
        <taxon>Lecanorales</taxon>
        <taxon>Lecanorineae</taxon>
        <taxon>Stereocaulaceae</taxon>
        <taxon>Stereocaulon</taxon>
    </lineage>
</organism>
<comment type="caution">
    <text evidence="2">The sequence shown here is derived from an EMBL/GenBank/DDBJ whole genome shotgun (WGS) entry which is preliminary data.</text>
</comment>
<reference evidence="2 3" key="1">
    <citation type="submission" date="2024-09" db="EMBL/GenBank/DDBJ databases">
        <title>Rethinking Asexuality: The Enigmatic Case of Functional Sexual Genes in Lepraria (Stereocaulaceae).</title>
        <authorList>
            <person name="Doellman M."/>
            <person name="Sun Y."/>
            <person name="Barcenas-Pena A."/>
            <person name="Lumbsch H.T."/>
            <person name="Grewe F."/>
        </authorList>
    </citation>
    <scope>NUCLEOTIDE SEQUENCE [LARGE SCALE GENOMIC DNA]</scope>
    <source>
        <strain evidence="2 3">Mercado 3170</strain>
    </source>
</reference>
<dbReference type="InterPro" id="IPR011009">
    <property type="entry name" value="Kinase-like_dom_sf"/>
</dbReference>
<dbReference type="PROSITE" id="PS50011">
    <property type="entry name" value="PROTEIN_KINASE_DOM"/>
    <property type="match status" value="1"/>
</dbReference>
<proteinExistence type="predicted"/>
<evidence type="ECO:0000313" key="3">
    <source>
        <dbReference type="Proteomes" id="UP001590950"/>
    </source>
</evidence>